<keyword evidence="3" id="KW-1185">Reference proteome</keyword>
<dbReference type="NCBIfam" id="TIGR01571">
    <property type="entry name" value="A_thal_Cys_rich"/>
    <property type="match status" value="1"/>
</dbReference>
<gene>
    <name evidence="2" type="ORF">QC762_0065340</name>
</gene>
<organism evidence="2 3">
    <name type="scientific">Podospora pseudocomata</name>
    <dbReference type="NCBI Taxonomy" id="2093779"/>
    <lineage>
        <taxon>Eukaryota</taxon>
        <taxon>Fungi</taxon>
        <taxon>Dikarya</taxon>
        <taxon>Ascomycota</taxon>
        <taxon>Pezizomycotina</taxon>
        <taxon>Sordariomycetes</taxon>
        <taxon>Sordariomycetidae</taxon>
        <taxon>Sordariales</taxon>
        <taxon>Podosporaceae</taxon>
        <taxon>Podospora</taxon>
    </lineage>
</organism>
<accession>A0ABR0GFA1</accession>
<comment type="caution">
    <text evidence="2">The sequence shown here is derived from an EMBL/GenBank/DDBJ whole genome shotgun (WGS) entry which is preliminary data.</text>
</comment>
<evidence type="ECO:0000256" key="1">
    <source>
        <dbReference type="SAM" id="Phobius"/>
    </source>
</evidence>
<keyword evidence="1" id="KW-0472">Membrane</keyword>
<dbReference type="Pfam" id="PF04749">
    <property type="entry name" value="PLAC8"/>
    <property type="match status" value="1"/>
</dbReference>
<dbReference type="Proteomes" id="UP001323405">
    <property type="component" value="Unassembled WGS sequence"/>
</dbReference>
<reference evidence="2 3" key="1">
    <citation type="journal article" date="2023" name="bioRxiv">
        <title>High-quality genome assemblies of four members of thePodospora anserinaspecies complex.</title>
        <authorList>
            <person name="Ament-Velasquez S.L."/>
            <person name="Vogan A.A."/>
            <person name="Wallerman O."/>
            <person name="Hartmann F."/>
            <person name="Gautier V."/>
            <person name="Silar P."/>
            <person name="Giraud T."/>
            <person name="Johannesson H."/>
        </authorList>
    </citation>
    <scope>NUCLEOTIDE SEQUENCE [LARGE SCALE GENOMIC DNA]</scope>
    <source>
        <strain evidence="2 3">CBS 415.72m</strain>
    </source>
</reference>
<dbReference type="GeneID" id="87903333"/>
<proteinExistence type="predicted"/>
<protein>
    <submittedName>
        <fullName evidence="2">Uncharacterized protein</fullName>
    </submittedName>
</protein>
<dbReference type="InterPro" id="IPR006461">
    <property type="entry name" value="PLAC_motif_containing"/>
</dbReference>
<feature type="transmembrane region" description="Helical" evidence="1">
    <location>
        <begin position="20"/>
        <end position="39"/>
    </location>
</feature>
<keyword evidence="1" id="KW-0812">Transmembrane</keyword>
<keyword evidence="1" id="KW-1133">Transmembrane helix</keyword>
<evidence type="ECO:0000313" key="3">
    <source>
        <dbReference type="Proteomes" id="UP001323405"/>
    </source>
</evidence>
<sequence>MVYKMWDNAFLTDQPSSISFSATVSPPVVLIALSLLFLLSKIPGLLPDRPTYTLFSNSIKMATPAPQAAAAPSTQAAGPISDADVAEWKDKFNKVFAAPSEHFNSKSPATAQPWTHNFWNFIKPLETCLMTWCLPCVVFGRTHHRVNKSASLRGYEPINTSCLLFCGSTAVCMQWLPMAIQRADFRAKYNLQGSCAVDVALACCCGCCDIVQMDKEAELRASGEQSQNGIQEQYKAAEVMVVPEQKQ</sequence>
<name>A0ABR0GFA1_9PEZI</name>
<dbReference type="RefSeq" id="XP_062743388.1">
    <property type="nucleotide sequence ID" value="XM_062883671.1"/>
</dbReference>
<evidence type="ECO:0000313" key="2">
    <source>
        <dbReference type="EMBL" id="KAK4654413.1"/>
    </source>
</evidence>
<dbReference type="PANTHER" id="PTHR15907">
    <property type="entry name" value="DUF614 FAMILY PROTEIN-RELATED"/>
    <property type="match status" value="1"/>
</dbReference>
<dbReference type="EMBL" id="JAFFHA010000006">
    <property type="protein sequence ID" value="KAK4654413.1"/>
    <property type="molecule type" value="Genomic_DNA"/>
</dbReference>